<dbReference type="GO" id="GO:0004467">
    <property type="term" value="F:long-chain fatty acid-CoA ligase activity"/>
    <property type="evidence" value="ECO:0007669"/>
    <property type="project" value="TreeGrafter"/>
</dbReference>
<dbReference type="PROSITE" id="PS00455">
    <property type="entry name" value="AMP_BINDING"/>
    <property type="match status" value="1"/>
</dbReference>
<dbReference type="EMBL" id="JADBJN010000004">
    <property type="protein sequence ID" value="KAG5669217.1"/>
    <property type="molecule type" value="Genomic_DNA"/>
</dbReference>
<evidence type="ECO:0000259" key="5">
    <source>
        <dbReference type="Pfam" id="PF13193"/>
    </source>
</evidence>
<dbReference type="FunFam" id="3.40.50.12780:FF:000025">
    <property type="entry name" value="luciferin 4-monooxygenase"/>
    <property type="match status" value="1"/>
</dbReference>
<keyword evidence="3" id="KW-0812">Transmembrane</keyword>
<dbReference type="PANTHER" id="PTHR24096:SF353">
    <property type="entry name" value="GH16244P-RELATED"/>
    <property type="match status" value="1"/>
</dbReference>
<evidence type="ECO:0000256" key="3">
    <source>
        <dbReference type="SAM" id="Phobius"/>
    </source>
</evidence>
<evidence type="ECO:0000313" key="7">
    <source>
        <dbReference type="Proteomes" id="UP001107558"/>
    </source>
</evidence>
<dbReference type="GO" id="GO:0005777">
    <property type="term" value="C:peroxisome"/>
    <property type="evidence" value="ECO:0007669"/>
    <property type="project" value="UniProtKB-SubCell"/>
</dbReference>
<dbReference type="InterPro" id="IPR045851">
    <property type="entry name" value="AMP-bd_C_sf"/>
</dbReference>
<reference evidence="6" key="1">
    <citation type="submission" date="2021-03" db="EMBL/GenBank/DDBJ databases">
        <title>Chromosome level genome of the anhydrobiotic midge Polypedilum vanderplanki.</title>
        <authorList>
            <person name="Yoshida Y."/>
            <person name="Kikawada T."/>
            <person name="Gusev O."/>
        </authorList>
    </citation>
    <scope>NUCLEOTIDE SEQUENCE</scope>
    <source>
        <strain evidence="6">NIAS01</strain>
        <tissue evidence="6">Whole body or cell culture</tissue>
    </source>
</reference>
<dbReference type="InterPro" id="IPR042099">
    <property type="entry name" value="ANL_N_sf"/>
</dbReference>
<keyword evidence="2" id="KW-0576">Peroxisome</keyword>
<dbReference type="SUPFAM" id="SSF56801">
    <property type="entry name" value="Acetyl-CoA synthetase-like"/>
    <property type="match status" value="1"/>
</dbReference>
<dbReference type="InterPro" id="IPR025110">
    <property type="entry name" value="AMP-bd_C"/>
</dbReference>
<dbReference type="InterPro" id="IPR000873">
    <property type="entry name" value="AMP-dep_synth/lig_dom"/>
</dbReference>
<dbReference type="AlphaFoldDB" id="A0A9J6BH58"/>
<dbReference type="Gene3D" id="3.40.50.12780">
    <property type="entry name" value="N-terminal domain of ligase-like"/>
    <property type="match status" value="1"/>
</dbReference>
<dbReference type="OrthoDB" id="10253869at2759"/>
<dbReference type="Pfam" id="PF00501">
    <property type="entry name" value="AMP-binding"/>
    <property type="match status" value="1"/>
</dbReference>
<dbReference type="Pfam" id="PF13193">
    <property type="entry name" value="AMP-binding_C"/>
    <property type="match status" value="1"/>
</dbReference>
<accession>A0A9J6BH58</accession>
<protein>
    <submittedName>
        <fullName evidence="6">Uncharacterized protein</fullName>
    </submittedName>
</protein>
<feature type="transmembrane region" description="Helical" evidence="3">
    <location>
        <begin position="226"/>
        <end position="248"/>
    </location>
</feature>
<evidence type="ECO:0000259" key="4">
    <source>
        <dbReference type="Pfam" id="PF00501"/>
    </source>
</evidence>
<organism evidence="6 7">
    <name type="scientific">Polypedilum vanderplanki</name>
    <name type="common">Sleeping chironomid midge</name>
    <dbReference type="NCBI Taxonomy" id="319348"/>
    <lineage>
        <taxon>Eukaryota</taxon>
        <taxon>Metazoa</taxon>
        <taxon>Ecdysozoa</taxon>
        <taxon>Arthropoda</taxon>
        <taxon>Hexapoda</taxon>
        <taxon>Insecta</taxon>
        <taxon>Pterygota</taxon>
        <taxon>Neoptera</taxon>
        <taxon>Endopterygota</taxon>
        <taxon>Diptera</taxon>
        <taxon>Nematocera</taxon>
        <taxon>Chironomoidea</taxon>
        <taxon>Chironomidae</taxon>
        <taxon>Chironominae</taxon>
        <taxon>Polypedilum</taxon>
        <taxon>Polypedilum</taxon>
    </lineage>
</organism>
<keyword evidence="3" id="KW-1133">Transmembrane helix</keyword>
<comment type="caution">
    <text evidence="6">The sequence shown here is derived from an EMBL/GenBank/DDBJ whole genome shotgun (WGS) entry which is preliminary data.</text>
</comment>
<sequence>MQKPTFNKITKVWSGPKVPPIYNPDQNLGQLILKVLEQTPETVTQISADTKVSVTCGQMRERTEKFAKYLNSLGLKQGDVVGIIAANTENLAPAVFTCFLLGLPVNPLAPIMTQSDIVQMFRKTKPKLILCDGNNLKIVQNAVNMMKSDAKIITVMEDVENYDSVTKILNRKAEKNFDYPEIDSNSTALILCSSGSTGFPKGIPKTHKEIIIQFISASPYNLNKNILFQTSFIFWFSGIYFVIYGALYKCLRIITAQKLTPDVIIKIIHEYKVTHVFTGPYIYINLLQNKSLKPFESIKHWRLGGQNVPKELCEKFQNFVPNGIISNVYGSTECNFHTCDVYGEKFGSTGKVLENTEIKIIDENGNSLDSNQQGEICIKKCVPFLGYLDEPEQTKEAYDGEWFKTGDIGYFDDEGFFYIIDRKKEILIYQGFLTTPSELETIINKIDGVMSSCVVGVHQESIASDIIHAFVIVDESKNLTEFQIENFVNSKVIDEKKLRGGVHFIKDFPLTASGKVSRKELKNLAKNSYTKNREIQKILEKLIANDITSRTV</sequence>
<keyword evidence="7" id="KW-1185">Reference proteome</keyword>
<dbReference type="PANTHER" id="PTHR24096">
    <property type="entry name" value="LONG-CHAIN-FATTY-ACID--COA LIGASE"/>
    <property type="match status" value="1"/>
</dbReference>
<gene>
    <name evidence="6" type="ORF">PVAND_017109</name>
</gene>
<dbReference type="Gene3D" id="3.30.300.30">
    <property type="match status" value="1"/>
</dbReference>
<evidence type="ECO:0000313" key="6">
    <source>
        <dbReference type="EMBL" id="KAG5669217.1"/>
    </source>
</evidence>
<dbReference type="GO" id="GO:0046949">
    <property type="term" value="P:fatty-acyl-CoA biosynthetic process"/>
    <property type="evidence" value="ECO:0007669"/>
    <property type="project" value="TreeGrafter"/>
</dbReference>
<comment type="subcellular location">
    <subcellularLocation>
        <location evidence="1">Peroxisome</location>
    </subcellularLocation>
</comment>
<feature type="domain" description="AMP-dependent synthetase/ligase" evidence="4">
    <location>
        <begin position="37"/>
        <end position="388"/>
    </location>
</feature>
<evidence type="ECO:0000256" key="1">
    <source>
        <dbReference type="ARBA" id="ARBA00004275"/>
    </source>
</evidence>
<name>A0A9J6BH58_POLVA</name>
<proteinExistence type="predicted"/>
<keyword evidence="3" id="KW-0472">Membrane</keyword>
<evidence type="ECO:0000256" key="2">
    <source>
        <dbReference type="ARBA" id="ARBA00023140"/>
    </source>
</evidence>
<dbReference type="Proteomes" id="UP001107558">
    <property type="component" value="Chromosome 4"/>
</dbReference>
<dbReference type="InterPro" id="IPR020845">
    <property type="entry name" value="AMP-binding_CS"/>
</dbReference>
<feature type="domain" description="AMP-binding enzyme C-terminal" evidence="5">
    <location>
        <begin position="438"/>
        <end position="515"/>
    </location>
</feature>